<dbReference type="InterPro" id="IPR050169">
    <property type="entry name" value="Krueppel_C2H2_ZnF"/>
</dbReference>
<dbReference type="FunCoup" id="A0A5F8GZL5">
    <property type="interactions" value="105"/>
</dbReference>
<dbReference type="OMA" id="EQNNEPW"/>
<name>A0A5F8GZL5_MONDO</name>
<dbReference type="SUPFAM" id="SSF109640">
    <property type="entry name" value="KRAB domain (Kruppel-associated box)"/>
    <property type="match status" value="1"/>
</dbReference>
<dbReference type="InterPro" id="IPR036051">
    <property type="entry name" value="KRAB_dom_sf"/>
</dbReference>
<dbReference type="Bgee" id="ENSMODG00000047783">
    <property type="expression patterns" value="Expressed in testis"/>
</dbReference>
<protein>
    <recommendedName>
        <fullName evidence="1">KRAB domain-containing protein</fullName>
    </recommendedName>
</protein>
<reference evidence="2" key="3">
    <citation type="submission" date="2025-09" db="UniProtKB">
        <authorList>
            <consortium name="Ensembl"/>
        </authorList>
    </citation>
    <scope>IDENTIFICATION</scope>
</reference>
<dbReference type="GeneTree" id="ENSGT00940000162725"/>
<dbReference type="PROSITE" id="PS50805">
    <property type="entry name" value="KRAB"/>
    <property type="match status" value="1"/>
</dbReference>
<reference evidence="2 3" key="1">
    <citation type="journal article" date="2007" name="Nature">
        <title>Genome of the marsupial Monodelphis domestica reveals innovation in non-coding sequences.</title>
        <authorList>
            <person name="Mikkelsen T.S."/>
            <person name="Wakefield M.J."/>
            <person name="Aken B."/>
            <person name="Amemiya C.T."/>
            <person name="Chang J.L."/>
            <person name="Duke S."/>
            <person name="Garber M."/>
            <person name="Gentles A.J."/>
            <person name="Goodstadt L."/>
            <person name="Heger A."/>
            <person name="Jurka J."/>
            <person name="Kamal M."/>
            <person name="Mauceli E."/>
            <person name="Searle S.M."/>
            <person name="Sharpe T."/>
            <person name="Baker M.L."/>
            <person name="Batzer M.A."/>
            <person name="Benos P.V."/>
            <person name="Belov K."/>
            <person name="Clamp M."/>
            <person name="Cook A."/>
            <person name="Cuff J."/>
            <person name="Das R."/>
            <person name="Davidow L."/>
            <person name="Deakin J.E."/>
            <person name="Fazzari M.J."/>
            <person name="Glass J.L."/>
            <person name="Grabherr M."/>
            <person name="Greally J.M."/>
            <person name="Gu W."/>
            <person name="Hore T.A."/>
            <person name="Huttley G.A."/>
            <person name="Kleber M."/>
            <person name="Jirtle R.L."/>
            <person name="Koina E."/>
            <person name="Lee J.T."/>
            <person name="Mahony S."/>
            <person name="Marra M.A."/>
            <person name="Miller R.D."/>
            <person name="Nicholls R.D."/>
            <person name="Oda M."/>
            <person name="Papenfuss A.T."/>
            <person name="Parra Z.E."/>
            <person name="Pollock D.D."/>
            <person name="Ray D.A."/>
            <person name="Schein J.E."/>
            <person name="Speed T.P."/>
            <person name="Thompson K."/>
            <person name="VandeBerg J.L."/>
            <person name="Wade C.M."/>
            <person name="Walker J.A."/>
            <person name="Waters P.D."/>
            <person name="Webber C."/>
            <person name="Weidman J.R."/>
            <person name="Xie X."/>
            <person name="Zody M.C."/>
            <person name="Baldwin J."/>
            <person name="Abdouelleil A."/>
            <person name="Abdulkadir J."/>
            <person name="Abebe A."/>
            <person name="Abera B."/>
            <person name="Abreu J."/>
            <person name="Acer S.C."/>
            <person name="Aftuck L."/>
            <person name="Alexander A."/>
            <person name="An P."/>
            <person name="Anderson E."/>
            <person name="Anderson S."/>
            <person name="Arachi H."/>
            <person name="Azer M."/>
            <person name="Bachantsang P."/>
            <person name="Barry A."/>
            <person name="Bayul T."/>
            <person name="Berlin A."/>
            <person name="Bessette D."/>
            <person name="Bloom T."/>
            <person name="Bloom T."/>
            <person name="Boguslavskiy L."/>
            <person name="Bonnet C."/>
            <person name="Boukhgalter B."/>
            <person name="Bourzgui I."/>
            <person name="Brown A."/>
            <person name="Cahill P."/>
            <person name="Channer S."/>
            <person name="Cheshatsang Y."/>
            <person name="Chuda L."/>
            <person name="Citroen M."/>
            <person name="Collymore A."/>
            <person name="Cooke P."/>
            <person name="Costello M."/>
            <person name="D'Aco K."/>
            <person name="Daza R."/>
            <person name="De Haan G."/>
            <person name="DeGray S."/>
            <person name="DeMaso C."/>
            <person name="Dhargay N."/>
            <person name="Dooley K."/>
            <person name="Dooley E."/>
            <person name="Doricent M."/>
            <person name="Dorje P."/>
            <person name="Dorjee K."/>
            <person name="Dupes A."/>
            <person name="Elong R."/>
            <person name="Falk J."/>
            <person name="Farina A."/>
            <person name="Faro S."/>
            <person name="Ferguson D."/>
            <person name="Fisher S."/>
            <person name="Foley C.D."/>
            <person name="Franke A."/>
            <person name="Friedrich D."/>
            <person name="Gadbois L."/>
            <person name="Gearin G."/>
            <person name="Gearin C.R."/>
            <person name="Giannoukos G."/>
            <person name="Goode T."/>
            <person name="Graham J."/>
            <person name="Grandbois E."/>
            <person name="Grewal S."/>
            <person name="Gyaltsen K."/>
            <person name="Hafez N."/>
            <person name="Hagos B."/>
            <person name="Hall J."/>
            <person name="Henson C."/>
            <person name="Hollinger A."/>
            <person name="Honan T."/>
            <person name="Huard M.D."/>
            <person name="Hughes L."/>
            <person name="Hurhula B."/>
            <person name="Husby M.E."/>
            <person name="Kamat A."/>
            <person name="Kanga B."/>
            <person name="Kashin S."/>
            <person name="Khazanovich D."/>
            <person name="Kisner P."/>
            <person name="Lance K."/>
            <person name="Lara M."/>
            <person name="Lee W."/>
            <person name="Lennon N."/>
            <person name="Letendre F."/>
            <person name="LeVine R."/>
            <person name="Lipovsky A."/>
            <person name="Liu X."/>
            <person name="Liu J."/>
            <person name="Liu S."/>
            <person name="Lokyitsang T."/>
            <person name="Lokyitsang Y."/>
            <person name="Lubonja R."/>
            <person name="Lui A."/>
            <person name="MacDonald P."/>
            <person name="Magnisalis V."/>
            <person name="Maru K."/>
            <person name="Matthews C."/>
            <person name="McCusker W."/>
            <person name="McDonough S."/>
            <person name="Mehta T."/>
            <person name="Meldrim J."/>
            <person name="Meneus L."/>
            <person name="Mihai O."/>
            <person name="Mihalev A."/>
            <person name="Mihova T."/>
            <person name="Mittelman R."/>
            <person name="Mlenga V."/>
            <person name="Montmayeur A."/>
            <person name="Mulrain L."/>
            <person name="Navidi A."/>
            <person name="Naylor J."/>
            <person name="Negash T."/>
            <person name="Nguyen T."/>
            <person name="Nguyen N."/>
            <person name="Nicol R."/>
            <person name="Norbu C."/>
            <person name="Norbu N."/>
            <person name="Novod N."/>
            <person name="O'Neill B."/>
            <person name="Osman S."/>
            <person name="Markiewicz E."/>
            <person name="Oyono O.L."/>
            <person name="Patti C."/>
            <person name="Phunkhang P."/>
            <person name="Pierre F."/>
            <person name="Priest M."/>
            <person name="Raghuraman S."/>
            <person name="Rege F."/>
            <person name="Reyes R."/>
            <person name="Rise C."/>
            <person name="Rogov P."/>
            <person name="Ross K."/>
            <person name="Ryan E."/>
            <person name="Settipalli S."/>
            <person name="Shea T."/>
            <person name="Sherpa N."/>
            <person name="Shi L."/>
            <person name="Shih D."/>
            <person name="Sparrow T."/>
            <person name="Spaulding J."/>
            <person name="Stalker J."/>
            <person name="Stange-Thomann N."/>
            <person name="Stavropoulos S."/>
            <person name="Stone C."/>
            <person name="Strader C."/>
            <person name="Tesfaye S."/>
            <person name="Thomson T."/>
            <person name="Thoulutsang Y."/>
            <person name="Thoulutsang D."/>
            <person name="Topham K."/>
            <person name="Topping I."/>
            <person name="Tsamla T."/>
            <person name="Vassiliev H."/>
            <person name="Vo A."/>
            <person name="Wangchuk T."/>
            <person name="Wangdi T."/>
            <person name="Weiand M."/>
            <person name="Wilkinson J."/>
            <person name="Wilson A."/>
            <person name="Yadav S."/>
            <person name="Young G."/>
            <person name="Yu Q."/>
            <person name="Zembek L."/>
            <person name="Zhong D."/>
            <person name="Zimmer A."/>
            <person name="Zwirko Z."/>
            <person name="Jaffe D.B."/>
            <person name="Alvarez P."/>
            <person name="Brockman W."/>
            <person name="Butler J."/>
            <person name="Chin C."/>
            <person name="Gnerre S."/>
            <person name="MacCallum I."/>
            <person name="Graves J.A."/>
            <person name="Ponting C.P."/>
            <person name="Breen M."/>
            <person name="Samollow P.B."/>
            <person name="Lander E.S."/>
            <person name="Lindblad-Toh K."/>
        </authorList>
    </citation>
    <scope>NUCLEOTIDE SEQUENCE [LARGE SCALE GENOMIC DNA]</scope>
</reference>
<dbReference type="InterPro" id="IPR001909">
    <property type="entry name" value="KRAB"/>
</dbReference>
<dbReference type="CDD" id="cd07765">
    <property type="entry name" value="KRAB_A-box"/>
    <property type="match status" value="1"/>
</dbReference>
<evidence type="ECO:0000313" key="3">
    <source>
        <dbReference type="Proteomes" id="UP000002280"/>
    </source>
</evidence>
<evidence type="ECO:0000313" key="2">
    <source>
        <dbReference type="Ensembl" id="ENSMODP00000053053.1"/>
    </source>
</evidence>
<reference evidence="2" key="2">
    <citation type="submission" date="2025-08" db="UniProtKB">
        <authorList>
            <consortium name="Ensembl"/>
        </authorList>
    </citation>
    <scope>IDENTIFICATION</scope>
</reference>
<dbReference type="Ensembl" id="ENSMODT00000056947.1">
    <property type="protein sequence ID" value="ENSMODP00000053053.1"/>
    <property type="gene ID" value="ENSMODG00000047783.1"/>
</dbReference>
<feature type="domain" description="KRAB" evidence="1">
    <location>
        <begin position="14"/>
        <end position="85"/>
    </location>
</feature>
<dbReference type="AlphaFoldDB" id="A0A5F8GZL5"/>
<keyword evidence="3" id="KW-1185">Reference proteome</keyword>
<dbReference type="Pfam" id="PF01352">
    <property type="entry name" value="KRAB"/>
    <property type="match status" value="1"/>
</dbReference>
<dbReference type="Gene3D" id="6.10.140.140">
    <property type="match status" value="1"/>
</dbReference>
<organism evidence="2 3">
    <name type="scientific">Monodelphis domestica</name>
    <name type="common">Gray short-tailed opossum</name>
    <dbReference type="NCBI Taxonomy" id="13616"/>
    <lineage>
        <taxon>Eukaryota</taxon>
        <taxon>Metazoa</taxon>
        <taxon>Chordata</taxon>
        <taxon>Craniata</taxon>
        <taxon>Vertebrata</taxon>
        <taxon>Euteleostomi</taxon>
        <taxon>Mammalia</taxon>
        <taxon>Metatheria</taxon>
        <taxon>Didelphimorphia</taxon>
        <taxon>Didelphidae</taxon>
        <taxon>Monodelphis</taxon>
    </lineage>
</organism>
<dbReference type="SMART" id="SM00349">
    <property type="entry name" value="KRAB"/>
    <property type="match status" value="1"/>
</dbReference>
<dbReference type="PANTHER" id="PTHR23232:SF117">
    <property type="entry name" value="KRAB DOMAIN-CONTAINING PROTEIN"/>
    <property type="match status" value="1"/>
</dbReference>
<sequence>MAPGTQRPPSQGSITFKDVAVDFTQEEWCLLDPSQKELFRKVMLENVQNLLFVGLPTTRAYLISGSQGEESPWLLVKKDPKISCPGG</sequence>
<dbReference type="GO" id="GO:0006355">
    <property type="term" value="P:regulation of DNA-templated transcription"/>
    <property type="evidence" value="ECO:0007669"/>
    <property type="project" value="InterPro"/>
</dbReference>
<proteinExistence type="predicted"/>
<dbReference type="InParanoid" id="A0A5F8GZL5"/>
<accession>A0A5F8GZL5</accession>
<evidence type="ECO:0000259" key="1">
    <source>
        <dbReference type="PROSITE" id="PS50805"/>
    </source>
</evidence>
<dbReference type="PANTHER" id="PTHR23232">
    <property type="entry name" value="KRAB DOMAIN C2H2 ZINC FINGER"/>
    <property type="match status" value="1"/>
</dbReference>
<dbReference type="Proteomes" id="UP000002280">
    <property type="component" value="Chromosome 4"/>
</dbReference>